<gene>
    <name evidence="3" type="ORF">CVIRNUC_005926</name>
</gene>
<evidence type="ECO:0000313" key="3">
    <source>
        <dbReference type="EMBL" id="CAK0782731.1"/>
    </source>
</evidence>
<organism evidence="3 4">
    <name type="scientific">Coccomyxa viridis</name>
    <dbReference type="NCBI Taxonomy" id="1274662"/>
    <lineage>
        <taxon>Eukaryota</taxon>
        <taxon>Viridiplantae</taxon>
        <taxon>Chlorophyta</taxon>
        <taxon>core chlorophytes</taxon>
        <taxon>Trebouxiophyceae</taxon>
        <taxon>Trebouxiophyceae incertae sedis</taxon>
        <taxon>Coccomyxaceae</taxon>
        <taxon>Coccomyxa</taxon>
    </lineage>
</organism>
<dbReference type="Proteomes" id="UP001314263">
    <property type="component" value="Unassembled WGS sequence"/>
</dbReference>
<dbReference type="EMBL" id="CAUYUE010000007">
    <property type="protein sequence ID" value="CAK0782731.1"/>
    <property type="molecule type" value="Genomic_DNA"/>
</dbReference>
<proteinExistence type="predicted"/>
<accession>A0AAV1I5U5</accession>
<evidence type="ECO:0000256" key="1">
    <source>
        <dbReference type="SAM" id="Coils"/>
    </source>
</evidence>
<keyword evidence="1" id="KW-0175">Coiled coil</keyword>
<feature type="region of interest" description="Disordered" evidence="2">
    <location>
        <begin position="1"/>
        <end position="114"/>
    </location>
</feature>
<dbReference type="AlphaFoldDB" id="A0AAV1I5U5"/>
<feature type="compositionally biased region" description="Polar residues" evidence="2">
    <location>
        <begin position="252"/>
        <end position="270"/>
    </location>
</feature>
<keyword evidence="4" id="KW-1185">Reference proteome</keyword>
<comment type="caution">
    <text evidence="3">The sequence shown here is derived from an EMBL/GenBank/DDBJ whole genome shotgun (WGS) entry which is preliminary data.</text>
</comment>
<feature type="region of interest" description="Disordered" evidence="2">
    <location>
        <begin position="246"/>
        <end position="313"/>
    </location>
</feature>
<evidence type="ECO:0000256" key="2">
    <source>
        <dbReference type="SAM" id="MobiDB-lite"/>
    </source>
</evidence>
<evidence type="ECO:0000313" key="4">
    <source>
        <dbReference type="Proteomes" id="UP001314263"/>
    </source>
</evidence>
<name>A0AAV1I5U5_9CHLO</name>
<protein>
    <submittedName>
        <fullName evidence="3">Uncharacterized protein</fullName>
    </submittedName>
</protein>
<feature type="compositionally biased region" description="Low complexity" evidence="2">
    <location>
        <begin position="37"/>
        <end position="60"/>
    </location>
</feature>
<sequence length="313" mass="34088">MRSSSGPLTGGSHPFSGHATSSTVQMALVARQGRVITTPSSSSGVRRSLSTRSSCCSASANDEQRERDSVEMYVASGDDRDAESSINRLRVAPPRAQSSAGMREQPGSGEGLQRLLPTDHTKALRAELRVTGAELRSKSAELSEAKQIVHAKEKEMALLREALINRDEQLHKSKGDVLKANLRIQDKDEELQGVYKRLSEASKERSDVRGALIGTQTELAETQAELDAWTHELDSFQQALLSMHEDPPLLNGASSSQTEAMSAQQQSISVSKGVPKMDAKTQDMLQKLSELSTSLVQDAKEDDEIFRSKKAVE</sequence>
<reference evidence="3 4" key="1">
    <citation type="submission" date="2023-10" db="EMBL/GenBank/DDBJ databases">
        <authorList>
            <person name="Maclean D."/>
            <person name="Macfadyen A."/>
        </authorList>
    </citation>
    <scope>NUCLEOTIDE SEQUENCE [LARGE SCALE GENOMIC DNA]</scope>
</reference>
<feature type="coiled-coil region" evidence="1">
    <location>
        <begin position="135"/>
        <end position="239"/>
    </location>
</feature>